<dbReference type="SMART" id="SM01043">
    <property type="entry name" value="BTAD"/>
    <property type="match status" value="1"/>
</dbReference>
<dbReference type="KEGG" id="ifn:GM661_01165"/>
<dbReference type="SUPFAM" id="SSF46894">
    <property type="entry name" value="C-terminal effector domain of the bipartite response regulators"/>
    <property type="match status" value="1"/>
</dbReference>
<organism evidence="2 3">
    <name type="scientific">Iocasia fonsfrigidae</name>
    <dbReference type="NCBI Taxonomy" id="2682810"/>
    <lineage>
        <taxon>Bacteria</taxon>
        <taxon>Bacillati</taxon>
        <taxon>Bacillota</taxon>
        <taxon>Clostridia</taxon>
        <taxon>Halanaerobiales</taxon>
        <taxon>Halanaerobiaceae</taxon>
        <taxon>Iocasia</taxon>
    </lineage>
</organism>
<evidence type="ECO:0000259" key="1">
    <source>
        <dbReference type="SMART" id="SM01043"/>
    </source>
</evidence>
<accession>A0A8A7KBG7</accession>
<dbReference type="PANTHER" id="PTHR35807:SF2">
    <property type="entry name" value="TRANSCRIPTIONAL ACTIVATOR DOMAIN"/>
    <property type="match status" value="1"/>
</dbReference>
<reference evidence="2" key="1">
    <citation type="submission" date="2019-12" db="EMBL/GenBank/DDBJ databases">
        <authorList>
            <person name="zhang j."/>
            <person name="sun C.M."/>
        </authorList>
    </citation>
    <scope>NUCLEOTIDE SEQUENCE</scope>
    <source>
        <strain evidence="2">NS-1</strain>
    </source>
</reference>
<dbReference type="GO" id="GO:0003677">
    <property type="term" value="F:DNA binding"/>
    <property type="evidence" value="ECO:0007669"/>
    <property type="project" value="InterPro"/>
</dbReference>
<evidence type="ECO:0000313" key="3">
    <source>
        <dbReference type="Proteomes" id="UP000665020"/>
    </source>
</evidence>
<dbReference type="GO" id="GO:0006355">
    <property type="term" value="P:regulation of DNA-templated transcription"/>
    <property type="evidence" value="ECO:0007669"/>
    <property type="project" value="InterPro"/>
</dbReference>
<dbReference type="PANTHER" id="PTHR35807">
    <property type="entry name" value="TRANSCRIPTIONAL REGULATOR REDD-RELATED"/>
    <property type="match status" value="1"/>
</dbReference>
<dbReference type="RefSeq" id="WP_230868392.1">
    <property type="nucleotide sequence ID" value="NZ_CP046640.1"/>
</dbReference>
<dbReference type="InterPro" id="IPR005158">
    <property type="entry name" value="BTAD"/>
</dbReference>
<feature type="domain" description="Bacterial transcriptional activator" evidence="1">
    <location>
        <begin position="907"/>
        <end position="1049"/>
    </location>
</feature>
<keyword evidence="3" id="KW-1185">Reference proteome</keyword>
<dbReference type="Gene3D" id="1.10.10.10">
    <property type="entry name" value="Winged helix-like DNA-binding domain superfamily/Winged helix DNA-binding domain"/>
    <property type="match status" value="1"/>
</dbReference>
<evidence type="ECO:0000313" key="2">
    <source>
        <dbReference type="EMBL" id="QTL96679.1"/>
    </source>
</evidence>
<proteinExistence type="predicted"/>
<dbReference type="InterPro" id="IPR059106">
    <property type="entry name" value="WHD_MalT"/>
</dbReference>
<sequence>MFKTVLKTKFELPLTRKIFWKNRKLYKEFSLLDKYPLTVIQAPLGYGKTKNLALYLKDNFPGNSLYWYRLHKEDNNIIDLWHGLVYLFYKYQGKTGELFYNNDKNKLELIINNLLNYLDDKLTADTFLVLDNYQLINKQEIISSLAYFIDLIPNRLHLVLISRNMISFPQISSWQINKEVFFLDKSNFLLDREQLEDFLLIQHHLQLSAKRLEQLLSCTEGWLVAVDYIADLIKTGNAPVDLAGLVNDDNNLMDSFYNYLDYEILNNSRILNNVLKKYLLESSILKELKLDICQEFMEVTDCEELIKYFLEIGLPFKKIGRGVYQYNSLFHDYLNNRAREKYNFETLHQKAFKIYKNKGIAEGEVYHLIELNAQEPLVNLIKIEAAEWLKNERFDLLESSLEHLPRNCYIQNPELYICQGDLFFWQNKLEQALKVYQQAEIISYQKGDSCVLIKALLKLMNLYFSVHSIQGLYYLDKLKGYKNDLSAEQYQDYISNKITAMFITGDVKGASSLLAGLSDMGGDIDRFKAMTSFIEGNLQEAVDFILSIDSSERDYFLESLHIVIHLFRGEKYHVRELLWKGMESTTGIISLIFERLELTLFEIMGSYKARNNRVKYRQLLKDTRGSILDTSWYNRETVMSLLNWEAYFGDPERGLKFAEERMARLKEEDYFYKIQLKHMMGINHFAQAEYTLARKCFNEAVEAVASLGNQLNTAVSLYWLVLTRYQEGLNFESDIKHLLELAKTNSYDFLFITTNILSSLDPNNFIPILLECRAKGIERDYINSLLARVDFLEIEQHPGYTLRFKTLGGFKLYRGNKVVKDEEWKRSKSQELLYLFLINYGESLPRERLYNYLWPDKIDKTAKQNFYVAFSSLNKILEPDRKTSQQACFIESNDSHYGLTRRFACSYDADQFEELISRGRKSDNEYIKIKYYQEAVDIYQGNFLPDVIGLPWVEEERERLKKNYLRAAVAIMEYYYYKNKYQVCIETADKIQTVDNCIDELYLYKMKSYHQLGKHGMVIKTYYECNEIFKDELGIAPDPAVEDFYKRISL</sequence>
<dbReference type="AlphaFoldDB" id="A0A8A7KBG7"/>
<dbReference type="InterPro" id="IPR051677">
    <property type="entry name" value="AfsR-DnrI-RedD_regulator"/>
</dbReference>
<dbReference type="Pfam" id="PF03704">
    <property type="entry name" value="BTAD"/>
    <property type="match status" value="1"/>
</dbReference>
<dbReference type="EMBL" id="CP046640">
    <property type="protein sequence ID" value="QTL96679.1"/>
    <property type="molecule type" value="Genomic_DNA"/>
</dbReference>
<dbReference type="InterPro" id="IPR016032">
    <property type="entry name" value="Sig_transdc_resp-reg_C-effctor"/>
</dbReference>
<dbReference type="Gene3D" id="1.25.40.10">
    <property type="entry name" value="Tetratricopeptide repeat domain"/>
    <property type="match status" value="1"/>
</dbReference>
<dbReference type="SUPFAM" id="SSF48452">
    <property type="entry name" value="TPR-like"/>
    <property type="match status" value="1"/>
</dbReference>
<gene>
    <name evidence="2" type="ORF">GM661_01165</name>
</gene>
<protein>
    <recommendedName>
        <fullName evidence="1">Bacterial transcriptional activator domain-containing protein</fullName>
    </recommendedName>
</protein>
<dbReference type="Proteomes" id="UP000665020">
    <property type="component" value="Chromosome"/>
</dbReference>
<dbReference type="Pfam" id="PF25873">
    <property type="entry name" value="WHD_MalT"/>
    <property type="match status" value="1"/>
</dbReference>
<name>A0A8A7KBG7_9FIRM</name>
<dbReference type="InterPro" id="IPR036388">
    <property type="entry name" value="WH-like_DNA-bd_sf"/>
</dbReference>
<dbReference type="InterPro" id="IPR011990">
    <property type="entry name" value="TPR-like_helical_dom_sf"/>
</dbReference>